<sequence length="262" mass="29849">MFSLLILFVLIRLANKYLDKGADKLAVIENPNMGNKPIQSYFPLVFHLLITVLLLISCFTPGVLNEERIHILVTDGIFQFVSTFLILIISMINPFAPLSAGISEKLLEKSKEQDFKWMNWFLKGRNWQLVKGLACVLIVAYFINSGYLVIPDFNKGILSGVIVFLIVFFILSNLIQLINNPIYFKKATLFRLSMLYRSFKLSFFIAGGIILLIFIISLVLNLEIKNIVNLEGIALLVYNIIMAYNEYKVLDTRLINDTSVVP</sequence>
<evidence type="ECO:0000313" key="3">
    <source>
        <dbReference type="Proteomes" id="UP001144347"/>
    </source>
</evidence>
<keyword evidence="3" id="KW-1185">Reference proteome</keyword>
<evidence type="ECO:0008006" key="4">
    <source>
        <dbReference type="Google" id="ProtNLM"/>
    </source>
</evidence>
<evidence type="ECO:0000256" key="1">
    <source>
        <dbReference type="SAM" id="Phobius"/>
    </source>
</evidence>
<dbReference type="RefSeq" id="WP_269426832.1">
    <property type="nucleotide sequence ID" value="NZ_JAPWGM010000002.1"/>
</dbReference>
<feature type="transmembrane region" description="Helical" evidence="1">
    <location>
        <begin position="198"/>
        <end position="220"/>
    </location>
</feature>
<evidence type="ECO:0000313" key="2">
    <source>
        <dbReference type="EMBL" id="MCZ4243757.1"/>
    </source>
</evidence>
<feature type="transmembrane region" description="Helical" evidence="1">
    <location>
        <begin position="129"/>
        <end position="150"/>
    </location>
</feature>
<protein>
    <recommendedName>
        <fullName evidence="4">Beta-carotene 15,15'-monooxygenase</fullName>
    </recommendedName>
</protein>
<feature type="transmembrane region" description="Helical" evidence="1">
    <location>
        <begin position="227"/>
        <end position="244"/>
    </location>
</feature>
<feature type="transmembrane region" description="Helical" evidence="1">
    <location>
        <begin position="40"/>
        <end position="64"/>
    </location>
</feature>
<keyword evidence="1" id="KW-0472">Membrane</keyword>
<proteinExistence type="predicted"/>
<feature type="transmembrane region" description="Helical" evidence="1">
    <location>
        <begin position="157"/>
        <end position="178"/>
    </location>
</feature>
<organism evidence="2 3">
    <name type="scientific">Pedobacter punctiformis</name>
    <dbReference type="NCBI Taxonomy" id="3004097"/>
    <lineage>
        <taxon>Bacteria</taxon>
        <taxon>Pseudomonadati</taxon>
        <taxon>Bacteroidota</taxon>
        <taxon>Sphingobacteriia</taxon>
        <taxon>Sphingobacteriales</taxon>
        <taxon>Sphingobacteriaceae</taxon>
        <taxon>Pedobacter</taxon>
    </lineage>
</organism>
<comment type="caution">
    <text evidence="2">The sequence shown here is derived from an EMBL/GenBank/DDBJ whole genome shotgun (WGS) entry which is preliminary data.</text>
</comment>
<dbReference type="Proteomes" id="UP001144347">
    <property type="component" value="Unassembled WGS sequence"/>
</dbReference>
<reference evidence="2" key="1">
    <citation type="submission" date="2022-12" db="EMBL/GenBank/DDBJ databases">
        <title>Genome sequence of HCMS5-2.</title>
        <authorList>
            <person name="Woo H."/>
        </authorList>
    </citation>
    <scope>NUCLEOTIDE SEQUENCE</scope>
    <source>
        <strain evidence="2">HCMS5-2</strain>
    </source>
</reference>
<accession>A0ABT4L755</accession>
<feature type="transmembrane region" description="Helical" evidence="1">
    <location>
        <begin position="76"/>
        <end position="96"/>
    </location>
</feature>
<keyword evidence="1" id="KW-0812">Transmembrane</keyword>
<gene>
    <name evidence="2" type="ORF">O0955_07040</name>
</gene>
<name>A0ABT4L755_9SPHI</name>
<dbReference type="EMBL" id="JAPWGM010000002">
    <property type="protein sequence ID" value="MCZ4243757.1"/>
    <property type="molecule type" value="Genomic_DNA"/>
</dbReference>
<keyword evidence="1" id="KW-1133">Transmembrane helix</keyword>